<name>A0A150R382_SORCE</name>
<dbReference type="Proteomes" id="UP000075260">
    <property type="component" value="Unassembled WGS sequence"/>
</dbReference>
<feature type="non-terminal residue" evidence="1">
    <location>
        <position position="1"/>
    </location>
</feature>
<accession>A0A150R382</accession>
<evidence type="ECO:0000313" key="2">
    <source>
        <dbReference type="Proteomes" id="UP000075260"/>
    </source>
</evidence>
<sequence length="138" mass="14538">ADAPPESSRARAWVGALWRSVRGLIGAAAPERQDVSAASPLAAALREALVGMGLEGSPVHAVVESRTGRPVRYDASRGHIVINTEHEALAWLRARRAPDPAAVALLAAAAVGEVNRALQSVTDAEERRALDHLLRSMG</sequence>
<reference evidence="1 2" key="1">
    <citation type="submission" date="2014-02" db="EMBL/GenBank/DDBJ databases">
        <title>The small core and large imbalanced accessory genome model reveals a collaborative survival strategy of Sorangium cellulosum strains in nature.</title>
        <authorList>
            <person name="Han K."/>
            <person name="Peng R."/>
            <person name="Blom J."/>
            <person name="Li Y.-Z."/>
        </authorList>
    </citation>
    <scope>NUCLEOTIDE SEQUENCE [LARGE SCALE GENOMIC DNA]</scope>
    <source>
        <strain evidence="1 2">So0008-312</strain>
    </source>
</reference>
<comment type="caution">
    <text evidence="1">The sequence shown here is derived from an EMBL/GenBank/DDBJ whole genome shotgun (WGS) entry which is preliminary data.</text>
</comment>
<dbReference type="AlphaFoldDB" id="A0A150R382"/>
<organism evidence="1 2">
    <name type="scientific">Sorangium cellulosum</name>
    <name type="common">Polyangium cellulosum</name>
    <dbReference type="NCBI Taxonomy" id="56"/>
    <lineage>
        <taxon>Bacteria</taxon>
        <taxon>Pseudomonadati</taxon>
        <taxon>Myxococcota</taxon>
        <taxon>Polyangia</taxon>
        <taxon>Polyangiales</taxon>
        <taxon>Polyangiaceae</taxon>
        <taxon>Sorangium</taxon>
    </lineage>
</organism>
<dbReference type="EMBL" id="JEMA01000050">
    <property type="protein sequence ID" value="KYF74689.1"/>
    <property type="molecule type" value="Genomic_DNA"/>
</dbReference>
<proteinExistence type="predicted"/>
<evidence type="ECO:0000313" key="1">
    <source>
        <dbReference type="EMBL" id="KYF74689.1"/>
    </source>
</evidence>
<protein>
    <submittedName>
        <fullName evidence="1">Uncharacterized protein</fullName>
    </submittedName>
</protein>
<gene>
    <name evidence="1" type="ORF">BE15_27150</name>
</gene>